<gene>
    <name evidence="1" type="ORF">SULYE_0060</name>
</gene>
<name>C4FHN2_9AQUI</name>
<evidence type="ECO:0000313" key="2">
    <source>
        <dbReference type="Proteomes" id="UP000005540"/>
    </source>
</evidence>
<comment type="caution">
    <text evidence="1">The sequence shown here is derived from an EMBL/GenBank/DDBJ whole genome shotgun (WGS) entry which is preliminary data.</text>
</comment>
<dbReference type="EMBL" id="ABZS01000003">
    <property type="protein sequence ID" value="EEP61425.1"/>
    <property type="molecule type" value="Genomic_DNA"/>
</dbReference>
<sequence>MLINRIKILLSLIFVFYSTYALAQIKVESGNISYFQVNYKKTVRAGEETTITITAKDPFDNDVTDLSGKVILKINNKDKVITFSSGVGSLKFYSETVGKYNFKIYLENEPFKIKDSYTSGFLNEFNIYVLNNKISKVEIITSPEFIPEYEKEFSIVAYDKFGNLVNDTSYGEQSLIIQTNGSFKTIIRNKELENGRKTIKFIPSELHDIKIEVFDENKSLLGSKTLAFVIQIPKYIKIAMPEKTRAGEEFEAKLSVYDQNGLLIKVYDKIGKPVKLTHNGSGRLIPDIVYPQQFSKGIAIVKLIYTKNEQIKITPIIEGYEKISYSEGSKEPAQETPKEEKAPEIVKKPETKEKIIPDKIVRAKEPVKILNLFIPKNIGKLENVETLKEGNGIKILKLVISNRNRDIEVIKVNRNIEVNGREIGRLSLYENQEGEIEIEIKTLQNYTVNPVLDKSQNLIKLEIYKD</sequence>
<organism evidence="1 2">
    <name type="scientific">Sulfurihydrogenibium yellowstonense SS-5</name>
    <dbReference type="NCBI Taxonomy" id="432331"/>
    <lineage>
        <taxon>Bacteria</taxon>
        <taxon>Pseudomonadati</taxon>
        <taxon>Aquificota</taxon>
        <taxon>Aquificia</taxon>
        <taxon>Aquificales</taxon>
        <taxon>Hydrogenothermaceae</taxon>
        <taxon>Sulfurihydrogenibium</taxon>
    </lineage>
</organism>
<accession>C4FHN2</accession>
<dbReference type="RefSeq" id="WP_007545424.1">
    <property type="nucleotide sequence ID" value="NZ_ABZS01000003.1"/>
</dbReference>
<dbReference type="Proteomes" id="UP000005540">
    <property type="component" value="Unassembled WGS sequence"/>
</dbReference>
<proteinExistence type="predicted"/>
<keyword evidence="2" id="KW-1185">Reference proteome</keyword>
<reference evidence="1 2" key="1">
    <citation type="submission" date="2009-04" db="EMBL/GenBank/DDBJ databases">
        <authorList>
            <person name="Reysenbach A.-L."/>
            <person name="Heidelberg J.F."/>
            <person name="Nelson W.C."/>
        </authorList>
    </citation>
    <scope>NUCLEOTIDE SEQUENCE [LARGE SCALE GENOMIC DNA]</scope>
    <source>
        <strain evidence="1 2">SS-5</strain>
    </source>
</reference>
<evidence type="ECO:0000313" key="1">
    <source>
        <dbReference type="EMBL" id="EEP61425.1"/>
    </source>
</evidence>
<protein>
    <submittedName>
        <fullName evidence="1">Uncharacterized protein</fullName>
    </submittedName>
</protein>
<dbReference type="AlphaFoldDB" id="C4FHN2"/>
<dbReference type="InterPro" id="IPR013783">
    <property type="entry name" value="Ig-like_fold"/>
</dbReference>
<dbReference type="Gene3D" id="2.60.40.10">
    <property type="entry name" value="Immunoglobulins"/>
    <property type="match status" value="1"/>
</dbReference>